<evidence type="ECO:0000313" key="1">
    <source>
        <dbReference type="EMBL" id="MFD1883723.1"/>
    </source>
</evidence>
<protein>
    <recommendedName>
        <fullName evidence="3">Flagellar assembly protein FliH</fullName>
    </recommendedName>
</protein>
<gene>
    <name evidence="1" type="ORF">ACFSCT_18595</name>
</gene>
<evidence type="ECO:0008006" key="3">
    <source>
        <dbReference type="Google" id="ProtNLM"/>
    </source>
</evidence>
<organism evidence="1 2">
    <name type="scientific">Paracoccus pacificus</name>
    <dbReference type="NCBI Taxonomy" id="1463598"/>
    <lineage>
        <taxon>Bacteria</taxon>
        <taxon>Pseudomonadati</taxon>
        <taxon>Pseudomonadota</taxon>
        <taxon>Alphaproteobacteria</taxon>
        <taxon>Rhodobacterales</taxon>
        <taxon>Paracoccaceae</taxon>
        <taxon>Paracoccus</taxon>
    </lineage>
</organism>
<dbReference type="Proteomes" id="UP001597213">
    <property type="component" value="Unassembled WGS sequence"/>
</dbReference>
<dbReference type="RefSeq" id="WP_379145283.1">
    <property type="nucleotide sequence ID" value="NZ_JBHUEN010000053.1"/>
</dbReference>
<name>A0ABW4RC41_9RHOB</name>
<dbReference type="EMBL" id="JBHUEN010000053">
    <property type="protein sequence ID" value="MFD1883723.1"/>
    <property type="molecule type" value="Genomic_DNA"/>
</dbReference>
<sequence>MTMAALKLERFAAAPHGAVAVPITPADLALARQQGFEAGIAHAHHREAEALRDGIAVMNRSVAELDRAVAAARAELAASYRPLIAAAIGALAEATCADRLTLALSRALQGLLSDHQAHSIRLICDPAQEAAVRAAAAGCDGVAISVTKGAAPQLLLEGGRLVFDPEQAAQEIITIVDQALKPKGHAE</sequence>
<comment type="caution">
    <text evidence="1">The sequence shown here is derived from an EMBL/GenBank/DDBJ whole genome shotgun (WGS) entry which is preliminary data.</text>
</comment>
<accession>A0ABW4RC41</accession>
<proteinExistence type="predicted"/>
<evidence type="ECO:0000313" key="2">
    <source>
        <dbReference type="Proteomes" id="UP001597213"/>
    </source>
</evidence>
<reference evidence="2" key="1">
    <citation type="journal article" date="2019" name="Int. J. Syst. Evol. Microbiol.">
        <title>The Global Catalogue of Microorganisms (GCM) 10K type strain sequencing project: providing services to taxonomists for standard genome sequencing and annotation.</title>
        <authorList>
            <consortium name="The Broad Institute Genomics Platform"/>
            <consortium name="The Broad Institute Genome Sequencing Center for Infectious Disease"/>
            <person name="Wu L."/>
            <person name="Ma J."/>
        </authorList>
    </citation>
    <scope>NUCLEOTIDE SEQUENCE [LARGE SCALE GENOMIC DNA]</scope>
    <source>
        <strain evidence="2">CCUG 56029</strain>
    </source>
</reference>
<keyword evidence="2" id="KW-1185">Reference proteome</keyword>